<feature type="compositionally biased region" description="Basic and acidic residues" evidence="1">
    <location>
        <begin position="33"/>
        <end position="46"/>
    </location>
</feature>
<feature type="region of interest" description="Disordered" evidence="1">
    <location>
        <begin position="764"/>
        <end position="797"/>
    </location>
</feature>
<feature type="compositionally biased region" description="Basic and acidic residues" evidence="1">
    <location>
        <begin position="388"/>
        <end position="399"/>
    </location>
</feature>
<feature type="compositionally biased region" description="Acidic residues" evidence="1">
    <location>
        <begin position="535"/>
        <end position="548"/>
    </location>
</feature>
<proteinExistence type="predicted"/>
<feature type="compositionally biased region" description="Low complexity" evidence="1">
    <location>
        <begin position="67"/>
        <end position="86"/>
    </location>
</feature>
<organism evidence="2 3">
    <name type="scientific">Cafeteria roenbergensis</name>
    <name type="common">Marine flagellate</name>
    <dbReference type="NCBI Taxonomy" id="33653"/>
    <lineage>
        <taxon>Eukaryota</taxon>
        <taxon>Sar</taxon>
        <taxon>Stramenopiles</taxon>
        <taxon>Bigyra</taxon>
        <taxon>Opalozoa</taxon>
        <taxon>Bicosoecida</taxon>
        <taxon>Cafeteriaceae</taxon>
        <taxon>Cafeteria</taxon>
    </lineage>
</organism>
<feature type="region of interest" description="Disordered" evidence="1">
    <location>
        <begin position="919"/>
        <end position="1008"/>
    </location>
</feature>
<feature type="compositionally biased region" description="Low complexity" evidence="1">
    <location>
        <begin position="919"/>
        <end position="986"/>
    </location>
</feature>
<feature type="compositionally biased region" description="Polar residues" evidence="1">
    <location>
        <begin position="1296"/>
        <end position="1311"/>
    </location>
</feature>
<dbReference type="Proteomes" id="UP000322899">
    <property type="component" value="Unassembled WGS sequence"/>
</dbReference>
<feature type="compositionally biased region" description="Basic and acidic residues" evidence="1">
    <location>
        <begin position="372"/>
        <end position="381"/>
    </location>
</feature>
<accession>A0A5A8EFR1</accession>
<evidence type="ECO:0000313" key="2">
    <source>
        <dbReference type="EMBL" id="KAA0176098.1"/>
    </source>
</evidence>
<feature type="region of interest" description="Disordered" evidence="1">
    <location>
        <begin position="1042"/>
        <end position="1096"/>
    </location>
</feature>
<feature type="region of interest" description="Disordered" evidence="1">
    <location>
        <begin position="567"/>
        <end position="699"/>
    </location>
</feature>
<evidence type="ECO:0008006" key="4">
    <source>
        <dbReference type="Google" id="ProtNLM"/>
    </source>
</evidence>
<feature type="compositionally biased region" description="Low complexity" evidence="1">
    <location>
        <begin position="1065"/>
        <end position="1076"/>
    </location>
</feature>
<feature type="region of interest" description="Disordered" evidence="1">
    <location>
        <begin position="1"/>
        <end position="110"/>
    </location>
</feature>
<feature type="compositionally biased region" description="Gly residues" evidence="1">
    <location>
        <begin position="408"/>
        <end position="418"/>
    </location>
</feature>
<evidence type="ECO:0000313" key="3">
    <source>
        <dbReference type="Proteomes" id="UP000322899"/>
    </source>
</evidence>
<feature type="compositionally biased region" description="Basic residues" evidence="1">
    <location>
        <begin position="669"/>
        <end position="679"/>
    </location>
</feature>
<sequence length="1700" mass="176847">MASLGQPSSVGAAGSSGGAVAPARGATSSLGRNELRHLAEESRRAVIDMVGEDLIEGETRTSATMQPDRQAGRPAARPGTAGSTSRARSRRRSDATSTDSKPSRGEKAHRLTSLAVAMLGRGVAVPGVSASTRPRALERWIDDRLAAITATLETSEHGPRVAQAAGSASADGLSKAGPVAGWTDPLRDHGPAIVEVDRMAHSSQLVTASQRARGLVEVGEEVVATYEAAAAELSRLAASACLEEGAVVGAAWGCAQQLWLQQLEAMRRGSALARVDVELRRREALQAVEKAISVLEQADVFRTAVVSLRRSVEQARAEGVAKGFHVGKHRTAVLLRAALLLRKWAAAEDDEARGEMVLVSPDSVNRALGEAAEAHAKAKSERRAKRRQEREARAKAERRAARRKARAAGGGSGAGGAEDGSASDGSSWSGSDVDGAEGGERRGGRGGRAGRGRKGKAGGGEDSSDSEEEVEVEEWVEDEDGNRHLVKVIKKVKKPNKGGGAAGDGSDEEWVEDEDGTRRLVKVSRKGRAKGSGESESEEEVEVEVEEWVENEDGTRSLVKVVKKVKRKKGGGAAGDGSDEEWVEDEDGTRRLVKVSRKGKRAGAGGSADGGSDDDEEEVEVEVEEWVENEDGTRSLVKVVKKVKRKKGGGAAGDGSDEEWVEDEDGTRRLVKVSRKGKRAGAGGSADGGSDDDEGAGKAEADLAQAKKDAGMEERHRAVQMGEPHPSIAAGGGGGGGMGIMFAAGAGPGGLAAAADAEARGGGGLFGSDEEAGSAGGYDSGEEGGPGRRGRGRGRGQGEFLVAGGKTRRDDPDFGTSNDAFALGKRGKRRTRRRVRVQQLLQRLRQGSGVKPTYPLQWTLSAMATIYNDRDQQVRALLTTVMPRFAAMAAVAERRDRHGADEQLARAALAEAPVAPANAAGGATASQGPSPFSAPVAGAAGSPPGQASGRGRAGGRASLWRTGSFAASAGSSSPGGTARSGRRSPPAGGGGAAATVARPASGSGGAAGADGAVWQQGAGAATRERLELATAVDLLGSPRFGIDLGPEGGEDPVLPSNATGSRPVSRSGGSTARSGSFKPPNQPASSSSASDGTGSVSWGASTQELHRLDLFVSDFYQRRFGLMALADRHVTTLLRCVRAYSETDRMVDLFASLLASDVDMPREELLVVLCVRGLCRLPALPRAAWALAGMPTGGRARQRALFSWRLIHATIVLRRGLFRYLRRVRAGSGSGGEGGGRSAPLGAFDRARGRRASVDAGLNPDAMTDDQLAAAAGVVNAAEAAASQADAASASHHSLVPSTGSFASMQGSVTTAREEGSVGSPESPAGRPLGASRRRGRRGSAVDIIEADPTMRERVKAAVEAAKATGGPGVPSPRSARPDLEAEAATALAAISGAEATADASADAGGGGGPAALRVRAPSQDRERALSDGAEDDGSAGEQASGASGAIARQPFGVSPVAKVRAAASAAAATSWWQMAGPSAAKQEVEGTAWTVWSAPRLARLLLVTRPFAKDVVRRQMLRSTAACVSFPESDDGVTDWVWLPRAREVVRLLLLQSQQDEAQTALQQLVRRGREPSWAQMRVPEHLLRLFEQAPRVDRGALADLIVQSRARAREAFGRALSQDFDAFDRRKEGQLERREVLSALHTLFPGALSKEQAADIYDTVVVGEQARLRAAGLGKAEVSGWTRAMFTDTVGRLSLRLV</sequence>
<evidence type="ECO:0000256" key="1">
    <source>
        <dbReference type="SAM" id="MobiDB-lite"/>
    </source>
</evidence>
<feature type="compositionally biased region" description="Low complexity" evidence="1">
    <location>
        <begin position="1"/>
        <end position="26"/>
    </location>
</feature>
<feature type="compositionally biased region" description="Basic residues" evidence="1">
    <location>
        <begin position="591"/>
        <end position="601"/>
    </location>
</feature>
<feature type="compositionally biased region" description="Basic residues" evidence="1">
    <location>
        <begin position="639"/>
        <end position="648"/>
    </location>
</feature>
<dbReference type="EMBL" id="VLTO01000010">
    <property type="protein sequence ID" value="KAA0176098.1"/>
    <property type="molecule type" value="Genomic_DNA"/>
</dbReference>
<feature type="region of interest" description="Disordered" evidence="1">
    <location>
        <begin position="371"/>
        <end position="548"/>
    </location>
</feature>
<feature type="compositionally biased region" description="Acidic residues" evidence="1">
    <location>
        <begin position="577"/>
        <end position="587"/>
    </location>
</feature>
<dbReference type="OrthoDB" id="10488522at2759"/>
<feature type="region of interest" description="Disordered" evidence="1">
    <location>
        <begin position="1399"/>
        <end position="1444"/>
    </location>
</feature>
<feature type="compositionally biased region" description="Basic residues" evidence="1">
    <location>
        <begin position="484"/>
        <end position="496"/>
    </location>
</feature>
<feature type="region of interest" description="Disordered" evidence="1">
    <location>
        <begin position="1291"/>
        <end position="1382"/>
    </location>
</feature>
<feature type="compositionally biased region" description="Basic residues" evidence="1">
    <location>
        <begin position="444"/>
        <end position="456"/>
    </location>
</feature>
<feature type="compositionally biased region" description="Low complexity" evidence="1">
    <location>
        <begin position="1084"/>
        <end position="1096"/>
    </location>
</feature>
<reference evidence="2 3" key="1">
    <citation type="submission" date="2019-07" db="EMBL/GenBank/DDBJ databases">
        <title>Genomes of Cafeteria roenbergensis.</title>
        <authorList>
            <person name="Fischer M.G."/>
            <person name="Hackl T."/>
            <person name="Roman M."/>
        </authorList>
    </citation>
    <scope>NUCLEOTIDE SEQUENCE [LARGE SCALE GENOMIC DNA]</scope>
    <source>
        <strain evidence="2 3">E4-10P</strain>
    </source>
</reference>
<feature type="compositionally biased region" description="Acidic residues" evidence="1">
    <location>
        <begin position="611"/>
        <end position="630"/>
    </location>
</feature>
<gene>
    <name evidence="2" type="ORF">FNF27_02487</name>
</gene>
<feature type="compositionally biased region" description="Acidic residues" evidence="1">
    <location>
        <begin position="462"/>
        <end position="480"/>
    </location>
</feature>
<comment type="caution">
    <text evidence="2">The sequence shown here is derived from an EMBL/GenBank/DDBJ whole genome shotgun (WGS) entry which is preliminary data.</text>
</comment>
<feature type="compositionally biased region" description="Low complexity" evidence="1">
    <location>
        <begin position="419"/>
        <end position="433"/>
    </location>
</feature>
<name>A0A5A8EFR1_CAFRO</name>
<protein>
    <recommendedName>
        <fullName evidence="4">EF-hand domain-containing protein</fullName>
    </recommendedName>
</protein>
<feature type="compositionally biased region" description="Acidic residues" evidence="1">
    <location>
        <begin position="655"/>
        <end position="665"/>
    </location>
</feature>
<feature type="compositionally biased region" description="Acidic residues" evidence="1">
    <location>
        <begin position="505"/>
        <end position="515"/>
    </location>
</feature>
<feature type="compositionally biased region" description="Basic residues" evidence="1">
    <location>
        <begin position="519"/>
        <end position="529"/>
    </location>
</feature>